<evidence type="ECO:0000259" key="1">
    <source>
        <dbReference type="SMART" id="SM00924"/>
    </source>
</evidence>
<dbReference type="InterPro" id="IPR038076">
    <property type="entry name" value="MgtE_N_sf"/>
</dbReference>
<reference evidence="2 3" key="1">
    <citation type="submission" date="2011-02" db="EMBL/GenBank/DDBJ databases">
        <authorList>
            <person name="Muzny D."/>
            <person name="Qin X."/>
            <person name="Deng J."/>
            <person name="Jiang H."/>
            <person name="Liu Y."/>
            <person name="Qu J."/>
            <person name="Song X.-Z."/>
            <person name="Zhang L."/>
            <person name="Thornton R."/>
            <person name="Coyle M."/>
            <person name="Francisco L."/>
            <person name="Jackson L."/>
            <person name="Javaid M."/>
            <person name="Korchina V."/>
            <person name="Kovar C."/>
            <person name="Mata R."/>
            <person name="Mathew T."/>
            <person name="Ngo R."/>
            <person name="Nguyen L."/>
            <person name="Nguyen N."/>
            <person name="Okwuonu G."/>
            <person name="Ongeri F."/>
            <person name="Pham C."/>
            <person name="Simmons D."/>
            <person name="Wilczek-Boney K."/>
            <person name="Hale W."/>
            <person name="Jakkamsetti A."/>
            <person name="Pham P."/>
            <person name="Ruth R."/>
            <person name="San Lucas F."/>
            <person name="Warren J."/>
            <person name="Zhang J."/>
            <person name="Zhao Z."/>
            <person name="Zhou C."/>
            <person name="Zhu D."/>
            <person name="Lee S."/>
            <person name="Bess C."/>
            <person name="Blankenburg K."/>
            <person name="Forbes L."/>
            <person name="Fu Q."/>
            <person name="Gubbala S."/>
            <person name="Hirani K."/>
            <person name="Jayaseelan J.C."/>
            <person name="Lara F."/>
            <person name="Munidasa M."/>
            <person name="Palculict T."/>
            <person name="Patil S."/>
            <person name="Pu L.-L."/>
            <person name="Saada N."/>
            <person name="Tang L."/>
            <person name="Weissenberger G."/>
            <person name="Zhu Y."/>
            <person name="Hemphill L."/>
            <person name="Shang Y."/>
            <person name="Youmans B."/>
            <person name="Ayvaz T."/>
            <person name="Ross M."/>
            <person name="Santibanez J."/>
            <person name="Aqrawi P."/>
            <person name="Gross S."/>
            <person name="Joshi V."/>
            <person name="Fowler G."/>
            <person name="Nazareth L."/>
            <person name="Reid J."/>
            <person name="Worley K."/>
            <person name="Petrosino J."/>
            <person name="Highlander S."/>
            <person name="Gibbs R."/>
        </authorList>
    </citation>
    <scope>NUCLEOTIDE SEQUENCE [LARGE SCALE GENOMIC DNA]</scope>
    <source>
        <strain evidence="2 3">SK330</strain>
    </source>
</reference>
<dbReference type="SUPFAM" id="SSF158791">
    <property type="entry name" value="MgtE N-terminal domain-like"/>
    <property type="match status" value="1"/>
</dbReference>
<comment type="caution">
    <text evidence="2">The sequence shown here is derived from an EMBL/GenBank/DDBJ whole genome shotgun (WGS) entry which is preliminary data.</text>
</comment>
<dbReference type="AlphaFoldDB" id="F2C6N7"/>
<dbReference type="SMART" id="SM00924">
    <property type="entry name" value="MgtE_N"/>
    <property type="match status" value="1"/>
</dbReference>
<dbReference type="Pfam" id="PF03448">
    <property type="entry name" value="MgtE_N"/>
    <property type="match status" value="1"/>
</dbReference>
<evidence type="ECO:0000313" key="2">
    <source>
        <dbReference type="EMBL" id="EGF15073.1"/>
    </source>
</evidence>
<evidence type="ECO:0000313" key="3">
    <source>
        <dbReference type="Proteomes" id="UP000005955"/>
    </source>
</evidence>
<dbReference type="EMBL" id="AFBD01000003">
    <property type="protein sequence ID" value="EGF15073.1"/>
    <property type="molecule type" value="Genomic_DNA"/>
</dbReference>
<organism evidence="2 3">
    <name type="scientific">Streptococcus sanguinis SK330</name>
    <dbReference type="NCBI Taxonomy" id="888813"/>
    <lineage>
        <taxon>Bacteria</taxon>
        <taxon>Bacillati</taxon>
        <taxon>Bacillota</taxon>
        <taxon>Bacilli</taxon>
        <taxon>Lactobacillales</taxon>
        <taxon>Streptococcaceae</taxon>
        <taxon>Streptococcus</taxon>
    </lineage>
</organism>
<proteinExistence type="predicted"/>
<dbReference type="Proteomes" id="UP000005955">
    <property type="component" value="Unassembled WGS sequence"/>
</dbReference>
<dbReference type="Gene3D" id="1.25.60.10">
    <property type="entry name" value="MgtE N-terminal domain-like"/>
    <property type="match status" value="1"/>
</dbReference>
<dbReference type="PATRIC" id="fig|888813.3.peg.899"/>
<dbReference type="InterPro" id="IPR006668">
    <property type="entry name" value="Mg_transptr_MgtE_intracell_dom"/>
</dbReference>
<protein>
    <submittedName>
        <fullName evidence="2">MgtE intracellular domain protein</fullName>
    </submittedName>
</protein>
<accession>F2C6N7</accession>
<gene>
    <name evidence="2" type="ORF">HMPREF9386_0917</name>
</gene>
<dbReference type="HOGENOM" id="CLU_1739553_0_0_9"/>
<name>F2C6N7_STRSA</name>
<feature type="domain" description="Magnesium transporter MgtE intracellular" evidence="1">
    <location>
        <begin position="24"/>
        <end position="130"/>
    </location>
</feature>
<sequence>MEELLNQVLLSQDSEVFNQIFDDYYPIDIALSLEALEDEEGNLLKTFTEMASDDQLVEILKEAEPELQRQIIQSISFKRTSTLFHLMPDDDVVDILGYLSVDLRKQYLSMMKNTSQEYDEKYQSREFESYVGLRSSDSWWSDDDRIHHLK</sequence>